<dbReference type="RefSeq" id="WP_311495959.1">
    <property type="nucleotide sequence ID" value="NZ_JAVRHO010000022.1"/>
</dbReference>
<dbReference type="InterPro" id="IPR045444">
    <property type="entry name" value="DUF6503"/>
</dbReference>
<comment type="caution">
    <text evidence="1">The sequence shown here is derived from an EMBL/GenBank/DDBJ whole genome shotgun (WGS) entry which is preliminary data.</text>
</comment>
<evidence type="ECO:0000313" key="1">
    <source>
        <dbReference type="EMBL" id="MDT0647859.1"/>
    </source>
</evidence>
<keyword evidence="2" id="KW-1185">Reference proteome</keyword>
<dbReference type="Pfam" id="PF20113">
    <property type="entry name" value="DUF6503"/>
    <property type="match status" value="1"/>
</dbReference>
<dbReference type="Proteomes" id="UP001245285">
    <property type="component" value="Unassembled WGS sequence"/>
</dbReference>
<dbReference type="PROSITE" id="PS51257">
    <property type="entry name" value="PROKAR_LIPOPROTEIN"/>
    <property type="match status" value="1"/>
</dbReference>
<reference evidence="1 2" key="1">
    <citation type="submission" date="2023-09" db="EMBL/GenBank/DDBJ databases">
        <authorList>
            <person name="Rey-Velasco X."/>
        </authorList>
    </citation>
    <scope>NUCLEOTIDE SEQUENCE [LARGE SCALE GENOMIC DNA]</scope>
    <source>
        <strain evidence="1 2">F260</strain>
    </source>
</reference>
<proteinExistence type="predicted"/>
<name>A0ABU3CNE1_9FLAO</name>
<organism evidence="1 2">
    <name type="scientific">Autumnicola lenta</name>
    <dbReference type="NCBI Taxonomy" id="3075593"/>
    <lineage>
        <taxon>Bacteria</taxon>
        <taxon>Pseudomonadati</taxon>
        <taxon>Bacteroidota</taxon>
        <taxon>Flavobacteriia</taxon>
        <taxon>Flavobacteriales</taxon>
        <taxon>Flavobacteriaceae</taxon>
        <taxon>Autumnicola</taxon>
    </lineage>
</organism>
<gene>
    <name evidence="1" type="ORF">RM545_14255</name>
</gene>
<dbReference type="EMBL" id="JAVRHO010000022">
    <property type="protein sequence ID" value="MDT0647859.1"/>
    <property type="molecule type" value="Genomic_DNA"/>
</dbReference>
<evidence type="ECO:0000313" key="2">
    <source>
        <dbReference type="Proteomes" id="UP001245285"/>
    </source>
</evidence>
<accession>A0ABU3CNE1</accession>
<sequence length="249" mass="28478">MKYRFTVLIIVLVFFSCKESNEESDAQEVVNKAIEIAGGENYQRARINFNFRNVSYKSIRNNDEFELERLVIDSLGSKTRDLLSNNGLIRFRNDSVVKVADSIINSVSNSVNSVHYFLQLPFGLNDPGVNKKLVGRDTINGKGYYEIKVTFEAGTNGSDHEDEYLYWINEDIFTVDYLAYNFEVNGGGVRFRKAINPRVINGIRFVDYENFKYRDAGVDLKKLDSLYTAGELSLVSKIINEDIEVELIE</sequence>
<protein>
    <submittedName>
        <fullName evidence="1">DUF6503 family protein</fullName>
    </submittedName>
</protein>